<feature type="transmembrane region" description="Helical" evidence="4">
    <location>
        <begin position="75"/>
        <end position="96"/>
    </location>
</feature>
<dbReference type="GO" id="GO:0022857">
    <property type="term" value="F:transmembrane transporter activity"/>
    <property type="evidence" value="ECO:0007669"/>
    <property type="project" value="InterPro"/>
</dbReference>
<comment type="caution">
    <text evidence="6">The sequence shown here is derived from an EMBL/GenBank/DDBJ whole genome shotgun (WGS) entry which is preliminary data.</text>
</comment>
<feature type="transmembrane region" description="Helical" evidence="4">
    <location>
        <begin position="150"/>
        <end position="170"/>
    </location>
</feature>
<evidence type="ECO:0000256" key="1">
    <source>
        <dbReference type="ARBA" id="ARBA00004141"/>
    </source>
</evidence>
<keyword evidence="4" id="KW-0472">Membrane</keyword>
<evidence type="ECO:0000256" key="2">
    <source>
        <dbReference type="ARBA" id="ARBA00006727"/>
    </source>
</evidence>
<feature type="transmembrane region" description="Helical" evidence="4">
    <location>
        <begin position="405"/>
        <end position="424"/>
    </location>
</feature>
<feature type="transmembrane region" description="Helical" evidence="4">
    <location>
        <begin position="364"/>
        <end position="384"/>
    </location>
</feature>
<dbReference type="PROSITE" id="PS50850">
    <property type="entry name" value="MFS"/>
    <property type="match status" value="1"/>
</dbReference>
<feature type="transmembrane region" description="Helical" evidence="4">
    <location>
        <begin position="436"/>
        <end position="460"/>
    </location>
</feature>
<dbReference type="PANTHER" id="PTHR11360:SF234">
    <property type="entry name" value="MFS-TYPE TRANSPORTER DBAD-RELATED"/>
    <property type="match status" value="1"/>
</dbReference>
<dbReference type="PANTHER" id="PTHR11360">
    <property type="entry name" value="MONOCARBOXYLATE TRANSPORTER"/>
    <property type="match status" value="1"/>
</dbReference>
<gene>
    <name evidence="6" type="ORF">B0T25DRAFT_588448</name>
</gene>
<proteinExistence type="inferred from homology"/>
<keyword evidence="7" id="KW-1185">Reference proteome</keyword>
<feature type="transmembrane region" description="Helical" evidence="4">
    <location>
        <begin position="340"/>
        <end position="358"/>
    </location>
</feature>
<dbReference type="EMBL" id="JAUIQD010000002">
    <property type="protein sequence ID" value="KAK3359655.1"/>
    <property type="molecule type" value="Genomic_DNA"/>
</dbReference>
<dbReference type="InterPro" id="IPR036259">
    <property type="entry name" value="MFS_trans_sf"/>
</dbReference>
<dbReference type="CDD" id="cd17352">
    <property type="entry name" value="MFS_MCT_SLC16"/>
    <property type="match status" value="1"/>
</dbReference>
<reference evidence="6" key="2">
    <citation type="submission" date="2023-06" db="EMBL/GenBank/DDBJ databases">
        <authorList>
            <consortium name="Lawrence Berkeley National Laboratory"/>
            <person name="Haridas S."/>
            <person name="Hensen N."/>
            <person name="Bonometti L."/>
            <person name="Westerberg I."/>
            <person name="Brannstrom I.O."/>
            <person name="Guillou S."/>
            <person name="Cros-Aarteil S."/>
            <person name="Calhoun S."/>
            <person name="Kuo A."/>
            <person name="Mondo S."/>
            <person name="Pangilinan J."/>
            <person name="Riley R."/>
            <person name="Labutti K."/>
            <person name="Andreopoulos B."/>
            <person name="Lipzen A."/>
            <person name="Chen C."/>
            <person name="Yanf M."/>
            <person name="Daum C."/>
            <person name="Ng V."/>
            <person name="Clum A."/>
            <person name="Steindorff A."/>
            <person name="Ohm R."/>
            <person name="Martin F."/>
            <person name="Silar P."/>
            <person name="Natvig D."/>
            <person name="Lalanne C."/>
            <person name="Gautier V."/>
            <person name="Ament-Velasquez S.L."/>
            <person name="Kruys A."/>
            <person name="Hutchinson M.I."/>
            <person name="Powell A.J."/>
            <person name="Barry K."/>
            <person name="Miller A.N."/>
            <person name="Grigoriev I.V."/>
            <person name="Debuchy R."/>
            <person name="Gladieux P."/>
            <person name="Thoren M.H."/>
            <person name="Johannesson H."/>
        </authorList>
    </citation>
    <scope>NUCLEOTIDE SEQUENCE</scope>
    <source>
        <strain evidence="6">CBS 955.72</strain>
    </source>
</reference>
<dbReference type="InterPro" id="IPR011701">
    <property type="entry name" value="MFS"/>
</dbReference>
<keyword evidence="4" id="KW-0812">Transmembrane</keyword>
<evidence type="ECO:0000259" key="5">
    <source>
        <dbReference type="PROSITE" id="PS50850"/>
    </source>
</evidence>
<organism evidence="6 7">
    <name type="scientific">Lasiosphaeria hispida</name>
    <dbReference type="NCBI Taxonomy" id="260671"/>
    <lineage>
        <taxon>Eukaryota</taxon>
        <taxon>Fungi</taxon>
        <taxon>Dikarya</taxon>
        <taxon>Ascomycota</taxon>
        <taxon>Pezizomycotina</taxon>
        <taxon>Sordariomycetes</taxon>
        <taxon>Sordariomycetidae</taxon>
        <taxon>Sordariales</taxon>
        <taxon>Lasiosphaeriaceae</taxon>
        <taxon>Lasiosphaeria</taxon>
    </lineage>
</organism>
<reference evidence="6" key="1">
    <citation type="journal article" date="2023" name="Mol. Phylogenet. Evol.">
        <title>Genome-scale phylogeny and comparative genomics of the fungal order Sordariales.</title>
        <authorList>
            <person name="Hensen N."/>
            <person name="Bonometti L."/>
            <person name="Westerberg I."/>
            <person name="Brannstrom I.O."/>
            <person name="Guillou S."/>
            <person name="Cros-Aarteil S."/>
            <person name="Calhoun S."/>
            <person name="Haridas S."/>
            <person name="Kuo A."/>
            <person name="Mondo S."/>
            <person name="Pangilinan J."/>
            <person name="Riley R."/>
            <person name="LaButti K."/>
            <person name="Andreopoulos B."/>
            <person name="Lipzen A."/>
            <person name="Chen C."/>
            <person name="Yan M."/>
            <person name="Daum C."/>
            <person name="Ng V."/>
            <person name="Clum A."/>
            <person name="Steindorff A."/>
            <person name="Ohm R.A."/>
            <person name="Martin F."/>
            <person name="Silar P."/>
            <person name="Natvig D.O."/>
            <person name="Lalanne C."/>
            <person name="Gautier V."/>
            <person name="Ament-Velasquez S.L."/>
            <person name="Kruys A."/>
            <person name="Hutchinson M.I."/>
            <person name="Powell A.J."/>
            <person name="Barry K."/>
            <person name="Miller A.N."/>
            <person name="Grigoriev I.V."/>
            <person name="Debuchy R."/>
            <person name="Gladieux P."/>
            <person name="Hiltunen Thoren M."/>
            <person name="Johannesson H."/>
        </authorList>
    </citation>
    <scope>NUCLEOTIDE SEQUENCE</scope>
    <source>
        <strain evidence="6">CBS 955.72</strain>
    </source>
</reference>
<comment type="subcellular location">
    <subcellularLocation>
        <location evidence="1">Membrane</location>
        <topology evidence="1">Multi-pass membrane protein</topology>
    </subcellularLocation>
</comment>
<comment type="similarity">
    <text evidence="2">Belongs to the major facilitator superfamily. Monocarboxylate porter (TC 2.A.1.13) family.</text>
</comment>
<feature type="transmembrane region" description="Helical" evidence="4">
    <location>
        <begin position="204"/>
        <end position="222"/>
    </location>
</feature>
<feature type="compositionally biased region" description="Low complexity" evidence="3">
    <location>
        <begin position="29"/>
        <end position="41"/>
    </location>
</feature>
<feature type="domain" description="Major facilitator superfamily (MFS) profile" evidence="5">
    <location>
        <begin position="74"/>
        <end position="462"/>
    </location>
</feature>
<keyword evidence="4" id="KW-1133">Transmembrane helix</keyword>
<dbReference type="SUPFAM" id="SSF103473">
    <property type="entry name" value="MFS general substrate transporter"/>
    <property type="match status" value="1"/>
</dbReference>
<feature type="transmembrane region" description="Helical" evidence="4">
    <location>
        <begin position="311"/>
        <end position="328"/>
    </location>
</feature>
<feature type="transmembrane region" description="Helical" evidence="4">
    <location>
        <begin position="234"/>
        <end position="254"/>
    </location>
</feature>
<dbReference type="GO" id="GO:0016020">
    <property type="term" value="C:membrane"/>
    <property type="evidence" value="ECO:0007669"/>
    <property type="project" value="UniProtKB-SubCell"/>
</dbReference>
<name>A0AAJ0HQN7_9PEZI</name>
<accession>A0AAJ0HQN7</accession>
<feature type="transmembrane region" description="Helical" evidence="4">
    <location>
        <begin position="275"/>
        <end position="296"/>
    </location>
</feature>
<dbReference type="Gene3D" id="1.20.1250.20">
    <property type="entry name" value="MFS general substrate transporter like domains"/>
    <property type="match status" value="2"/>
</dbReference>
<feature type="transmembrane region" description="Helical" evidence="4">
    <location>
        <begin position="176"/>
        <end position="197"/>
    </location>
</feature>
<dbReference type="Pfam" id="PF07690">
    <property type="entry name" value="MFS_1"/>
    <property type="match status" value="1"/>
</dbReference>
<evidence type="ECO:0000256" key="4">
    <source>
        <dbReference type="SAM" id="Phobius"/>
    </source>
</evidence>
<protein>
    <submittedName>
        <fullName evidence="6">Monocarboxylate permease</fullName>
    </submittedName>
</protein>
<evidence type="ECO:0000313" key="6">
    <source>
        <dbReference type="EMBL" id="KAK3359655.1"/>
    </source>
</evidence>
<feature type="region of interest" description="Disordered" evidence="3">
    <location>
        <begin position="21"/>
        <end position="45"/>
    </location>
</feature>
<evidence type="ECO:0000313" key="7">
    <source>
        <dbReference type="Proteomes" id="UP001275084"/>
    </source>
</evidence>
<dbReference type="Proteomes" id="UP001275084">
    <property type="component" value="Unassembled WGS sequence"/>
</dbReference>
<dbReference type="InterPro" id="IPR050327">
    <property type="entry name" value="Proton-linked_MCT"/>
</dbReference>
<sequence>MASRGVPKRLASGYQSFEDLSGGAITGPDGSTAATGTSDSSGRGGDPAFVKNEASAFAAASQVAPPPPPNGGLTAWLQVLGAFFLNLNTWGLLNTFGIFQSEYSAGFLKTNTESAISWIGSVQAFLMLVVCVLCGRLLDAGYFYTDISVGVFLAVFGMMMTSIATQYWHVLLAQGVIVGIGNGMVFIPSIQIVGTYFSTRRSTAMGVAATGSSIGGIIYPILLKRLILSVGLRWATRVMGFVMLATLLVSVAAMKPRLPPRKSGPLINTAALRDPAFAVWLFAVFFTFIGLYIPFFYVEKYALDIGVSPDLAFYLLMIMNAGSVPGRLAPSALADKIGNLSVMIPAVVMSGIIILAWVKAEEQSGLVAISFFLGFASGSIQAILPANVASLCPDLSMLGTNMGMTMFASGLGLLIGSPVAGAILEKQSMAAGGPTYWGALTFAGVTVIVGGLLLLVVRVIRAGFAVVKA</sequence>
<dbReference type="AlphaFoldDB" id="A0AAJ0HQN7"/>
<evidence type="ECO:0000256" key="3">
    <source>
        <dbReference type="SAM" id="MobiDB-lite"/>
    </source>
</evidence>
<dbReference type="InterPro" id="IPR020846">
    <property type="entry name" value="MFS_dom"/>
</dbReference>
<feature type="transmembrane region" description="Helical" evidence="4">
    <location>
        <begin position="116"/>
        <end position="138"/>
    </location>
</feature>